<keyword evidence="1" id="KW-0472">Membrane</keyword>
<accession>X0Y159</accession>
<protein>
    <submittedName>
        <fullName evidence="2">Uncharacterized protein</fullName>
    </submittedName>
</protein>
<feature type="non-terminal residue" evidence="2">
    <location>
        <position position="1"/>
    </location>
</feature>
<gene>
    <name evidence="2" type="ORF">S01H1_62420</name>
</gene>
<dbReference type="AlphaFoldDB" id="X0Y159"/>
<feature type="transmembrane region" description="Helical" evidence="1">
    <location>
        <begin position="6"/>
        <end position="22"/>
    </location>
</feature>
<dbReference type="EMBL" id="BARS01040997">
    <property type="protein sequence ID" value="GAG41092.1"/>
    <property type="molecule type" value="Genomic_DNA"/>
</dbReference>
<comment type="caution">
    <text evidence="2">The sequence shown here is derived from an EMBL/GenBank/DDBJ whole genome shotgun (WGS) entry which is preliminary data.</text>
</comment>
<name>X0Y159_9ZZZZ</name>
<reference evidence="2" key="1">
    <citation type="journal article" date="2014" name="Front. Microbiol.">
        <title>High frequency of phylogenetically diverse reductive dehalogenase-homologous genes in deep subseafloor sedimentary metagenomes.</title>
        <authorList>
            <person name="Kawai M."/>
            <person name="Futagami T."/>
            <person name="Toyoda A."/>
            <person name="Takaki Y."/>
            <person name="Nishi S."/>
            <person name="Hori S."/>
            <person name="Arai W."/>
            <person name="Tsubouchi T."/>
            <person name="Morono Y."/>
            <person name="Uchiyama I."/>
            <person name="Ito T."/>
            <person name="Fujiyama A."/>
            <person name="Inagaki F."/>
            <person name="Takami H."/>
        </authorList>
    </citation>
    <scope>NUCLEOTIDE SEQUENCE</scope>
    <source>
        <strain evidence="2">Expedition CK06-06</strain>
    </source>
</reference>
<keyword evidence="1" id="KW-1133">Transmembrane helix</keyword>
<proteinExistence type="predicted"/>
<sequence length="91" mass="10764">VGLVHFISYFLSIPLWVFIKIFKGPGLYLKQLSGFKFWHVHSIVFDQLIPKIANYWRQQQAKSLLADFDNLKDIQIYHINNNSWTVIGKKK</sequence>
<evidence type="ECO:0000256" key="1">
    <source>
        <dbReference type="SAM" id="Phobius"/>
    </source>
</evidence>
<evidence type="ECO:0000313" key="2">
    <source>
        <dbReference type="EMBL" id="GAG41092.1"/>
    </source>
</evidence>
<organism evidence="2">
    <name type="scientific">marine sediment metagenome</name>
    <dbReference type="NCBI Taxonomy" id="412755"/>
    <lineage>
        <taxon>unclassified sequences</taxon>
        <taxon>metagenomes</taxon>
        <taxon>ecological metagenomes</taxon>
    </lineage>
</organism>
<keyword evidence="1" id="KW-0812">Transmembrane</keyword>